<dbReference type="InterPro" id="IPR013154">
    <property type="entry name" value="ADH-like_N"/>
</dbReference>
<gene>
    <name evidence="4" type="ORF">B0T20DRAFT_221827</name>
</gene>
<dbReference type="Gene3D" id="3.40.50.720">
    <property type="entry name" value="NAD(P)-binding Rossmann-like Domain"/>
    <property type="match status" value="1"/>
</dbReference>
<dbReference type="InterPro" id="IPR047122">
    <property type="entry name" value="Trans-enoyl_RdTase-like"/>
</dbReference>
<dbReference type="InterPro" id="IPR011032">
    <property type="entry name" value="GroES-like_sf"/>
</dbReference>
<reference evidence="4" key="2">
    <citation type="submission" date="2023-07" db="EMBL/GenBank/DDBJ databases">
        <authorList>
            <consortium name="Lawrence Berkeley National Laboratory"/>
            <person name="Haridas S."/>
            <person name="Hensen N."/>
            <person name="Bonometti L."/>
            <person name="Westerberg I."/>
            <person name="Brannstrom I.O."/>
            <person name="Guillou S."/>
            <person name="Cros-Aarteil S."/>
            <person name="Calhoun S."/>
            <person name="Kuo A."/>
            <person name="Mondo S."/>
            <person name="Pangilinan J."/>
            <person name="Riley R."/>
            <person name="LaButti K."/>
            <person name="Andreopoulos B."/>
            <person name="Lipzen A."/>
            <person name="Chen C."/>
            <person name="Yanf M."/>
            <person name="Daum C."/>
            <person name="Ng V."/>
            <person name="Clum A."/>
            <person name="Steindorff A."/>
            <person name="Ohm R."/>
            <person name="Martin F."/>
            <person name="Silar P."/>
            <person name="Natvig D."/>
            <person name="Lalanne C."/>
            <person name="Gautier V."/>
            <person name="Ament-velasquez S.L."/>
            <person name="Kruys A."/>
            <person name="Hutchinson M.I."/>
            <person name="Powell A.J."/>
            <person name="Barry K."/>
            <person name="Miller A.N."/>
            <person name="Grigoriev I.V."/>
            <person name="Debuchy R."/>
            <person name="Gladieux P."/>
            <person name="Thoren M.H."/>
            <person name="Johannesson H."/>
        </authorList>
    </citation>
    <scope>NUCLEOTIDE SEQUENCE</scope>
    <source>
        <strain evidence="4">FGSC 1904</strain>
    </source>
</reference>
<dbReference type="AlphaFoldDB" id="A0AAE0UBC0"/>
<organism evidence="4 5">
    <name type="scientific">Sordaria brevicollis</name>
    <dbReference type="NCBI Taxonomy" id="83679"/>
    <lineage>
        <taxon>Eukaryota</taxon>
        <taxon>Fungi</taxon>
        <taxon>Dikarya</taxon>
        <taxon>Ascomycota</taxon>
        <taxon>Pezizomycotina</taxon>
        <taxon>Sordariomycetes</taxon>
        <taxon>Sordariomycetidae</taxon>
        <taxon>Sordariales</taxon>
        <taxon>Sordariaceae</taxon>
        <taxon>Sordaria</taxon>
    </lineage>
</organism>
<dbReference type="PANTHER" id="PTHR45348:SF3">
    <property type="entry name" value="ENOYL REDUCTASE (ER) DOMAIN-CONTAINING PROTEIN"/>
    <property type="match status" value="1"/>
</dbReference>
<dbReference type="PANTHER" id="PTHR45348">
    <property type="entry name" value="HYPOTHETICAL OXIDOREDUCTASE (EUROFUNG)"/>
    <property type="match status" value="1"/>
</dbReference>
<evidence type="ECO:0000259" key="3">
    <source>
        <dbReference type="SMART" id="SM00829"/>
    </source>
</evidence>
<sequence>MATTTSSLPTEIPLTHPAVAITAARAPYSIINRATEAPGPGEALVHVEWTSSTPLDLHQADGGLLITNPPQVAGSTFGGTILALGPADDDSSTAAAHREPLKVGDKVFGMAWREDRERGFQTFITTPTYLMSRLPEGMTMQEGVTVSTNLVTVLHCLPRDLGVELPWPVTSDANVEGDKGDKEKWILVWGAASSVGQYGLQVLKHWGYRNVIAVASKRHHEELLTLGAKVCFDYGEKGVTESIRDYVLAAASSSGDEQPAIPLILDCIGSLEGTLRPLTKLAEKGTKVAVMLPVITKHASEDEAPEYAMDATEVLKGEWKDGVEVRGVRTHHYPQNEFMKNHCQPDIVPALLEQGVIKPNKQRIVEGATLLERATNALRILRAGAQSGEKLVWRIDEKSAEELFPGVLVLKADPTTAETII</sequence>
<comment type="similarity">
    <text evidence="1">Belongs to the zinc-containing alcohol dehydrogenase family.</text>
</comment>
<dbReference type="SMART" id="SM00829">
    <property type="entry name" value="PKS_ER"/>
    <property type="match status" value="1"/>
</dbReference>
<comment type="caution">
    <text evidence="4">The sequence shown here is derived from an EMBL/GenBank/DDBJ whole genome shotgun (WGS) entry which is preliminary data.</text>
</comment>
<dbReference type="Gene3D" id="3.90.180.10">
    <property type="entry name" value="Medium-chain alcohol dehydrogenases, catalytic domain"/>
    <property type="match status" value="1"/>
</dbReference>
<keyword evidence="5" id="KW-1185">Reference proteome</keyword>
<dbReference type="GO" id="GO:0016651">
    <property type="term" value="F:oxidoreductase activity, acting on NAD(P)H"/>
    <property type="evidence" value="ECO:0007669"/>
    <property type="project" value="InterPro"/>
</dbReference>
<dbReference type="Pfam" id="PF08240">
    <property type="entry name" value="ADH_N"/>
    <property type="match status" value="1"/>
</dbReference>
<dbReference type="InterPro" id="IPR020843">
    <property type="entry name" value="ER"/>
</dbReference>
<dbReference type="CDD" id="cd08249">
    <property type="entry name" value="enoyl_reductase_like"/>
    <property type="match status" value="1"/>
</dbReference>
<keyword evidence="2" id="KW-0560">Oxidoreductase</keyword>
<evidence type="ECO:0000313" key="5">
    <source>
        <dbReference type="Proteomes" id="UP001281003"/>
    </source>
</evidence>
<proteinExistence type="inferred from homology"/>
<name>A0AAE0UBC0_SORBR</name>
<evidence type="ECO:0000313" key="4">
    <source>
        <dbReference type="EMBL" id="KAK3397495.1"/>
    </source>
</evidence>
<protein>
    <submittedName>
        <fullName evidence="4">Chaperonin 10-like protein</fullName>
    </submittedName>
</protein>
<evidence type="ECO:0000256" key="1">
    <source>
        <dbReference type="ARBA" id="ARBA00008072"/>
    </source>
</evidence>
<reference evidence="4" key="1">
    <citation type="journal article" date="2023" name="Mol. Phylogenet. Evol.">
        <title>Genome-scale phylogeny and comparative genomics of the fungal order Sordariales.</title>
        <authorList>
            <person name="Hensen N."/>
            <person name="Bonometti L."/>
            <person name="Westerberg I."/>
            <person name="Brannstrom I.O."/>
            <person name="Guillou S."/>
            <person name="Cros-Aarteil S."/>
            <person name="Calhoun S."/>
            <person name="Haridas S."/>
            <person name="Kuo A."/>
            <person name="Mondo S."/>
            <person name="Pangilinan J."/>
            <person name="Riley R."/>
            <person name="LaButti K."/>
            <person name="Andreopoulos B."/>
            <person name="Lipzen A."/>
            <person name="Chen C."/>
            <person name="Yan M."/>
            <person name="Daum C."/>
            <person name="Ng V."/>
            <person name="Clum A."/>
            <person name="Steindorff A."/>
            <person name="Ohm R.A."/>
            <person name="Martin F."/>
            <person name="Silar P."/>
            <person name="Natvig D.O."/>
            <person name="Lalanne C."/>
            <person name="Gautier V."/>
            <person name="Ament-Velasquez S.L."/>
            <person name="Kruys A."/>
            <person name="Hutchinson M.I."/>
            <person name="Powell A.J."/>
            <person name="Barry K."/>
            <person name="Miller A.N."/>
            <person name="Grigoriev I.V."/>
            <person name="Debuchy R."/>
            <person name="Gladieux P."/>
            <person name="Hiltunen Thoren M."/>
            <person name="Johannesson H."/>
        </authorList>
    </citation>
    <scope>NUCLEOTIDE SEQUENCE</scope>
    <source>
        <strain evidence="4">FGSC 1904</strain>
    </source>
</reference>
<dbReference type="Proteomes" id="UP001281003">
    <property type="component" value="Unassembled WGS sequence"/>
</dbReference>
<dbReference type="EMBL" id="JAUTDP010000007">
    <property type="protein sequence ID" value="KAK3397495.1"/>
    <property type="molecule type" value="Genomic_DNA"/>
</dbReference>
<evidence type="ECO:0000256" key="2">
    <source>
        <dbReference type="ARBA" id="ARBA00023002"/>
    </source>
</evidence>
<dbReference type="InterPro" id="IPR036291">
    <property type="entry name" value="NAD(P)-bd_dom_sf"/>
</dbReference>
<feature type="domain" description="Enoyl reductase (ER)" evidence="3">
    <location>
        <begin position="25"/>
        <end position="392"/>
    </location>
</feature>
<dbReference type="SUPFAM" id="SSF50129">
    <property type="entry name" value="GroES-like"/>
    <property type="match status" value="1"/>
</dbReference>
<dbReference type="SUPFAM" id="SSF51735">
    <property type="entry name" value="NAD(P)-binding Rossmann-fold domains"/>
    <property type="match status" value="1"/>
</dbReference>
<accession>A0AAE0UBC0</accession>